<name>A0A443STE2_9ACAR</name>
<gene>
    <name evidence="1" type="ORF">B4U80_05133</name>
</gene>
<accession>A0A443STE2</accession>
<evidence type="ECO:0000313" key="2">
    <source>
        <dbReference type="Proteomes" id="UP000288716"/>
    </source>
</evidence>
<sequence length="12" mass="1417">MLMLILVIVQMI</sequence>
<protein>
    <submittedName>
        <fullName evidence="1">Uncharacterized protein</fullName>
    </submittedName>
</protein>
<dbReference type="VEuPathDB" id="VectorBase:LDEU001245"/>
<organism evidence="1 2">
    <name type="scientific">Leptotrombidium deliense</name>
    <dbReference type="NCBI Taxonomy" id="299467"/>
    <lineage>
        <taxon>Eukaryota</taxon>
        <taxon>Metazoa</taxon>
        <taxon>Ecdysozoa</taxon>
        <taxon>Arthropoda</taxon>
        <taxon>Chelicerata</taxon>
        <taxon>Arachnida</taxon>
        <taxon>Acari</taxon>
        <taxon>Acariformes</taxon>
        <taxon>Trombidiformes</taxon>
        <taxon>Prostigmata</taxon>
        <taxon>Anystina</taxon>
        <taxon>Parasitengona</taxon>
        <taxon>Trombiculoidea</taxon>
        <taxon>Trombiculidae</taxon>
        <taxon>Leptotrombidium</taxon>
    </lineage>
</organism>
<proteinExistence type="predicted"/>
<dbReference type="EMBL" id="NCKV01000372">
    <property type="protein sequence ID" value="RWS30796.1"/>
    <property type="molecule type" value="Genomic_DNA"/>
</dbReference>
<dbReference type="Proteomes" id="UP000288716">
    <property type="component" value="Unassembled WGS sequence"/>
</dbReference>
<keyword evidence="2" id="KW-1185">Reference proteome</keyword>
<reference evidence="1 2" key="1">
    <citation type="journal article" date="2018" name="Gigascience">
        <title>Genomes of trombidid mites reveal novel predicted allergens and laterally-transferred genes associated with secondary metabolism.</title>
        <authorList>
            <person name="Dong X."/>
            <person name="Chaisiri K."/>
            <person name="Xia D."/>
            <person name="Armstrong S.D."/>
            <person name="Fang Y."/>
            <person name="Donnelly M.J."/>
            <person name="Kadowaki T."/>
            <person name="McGarry J.W."/>
            <person name="Darby A.C."/>
            <person name="Makepeace B.L."/>
        </authorList>
    </citation>
    <scope>NUCLEOTIDE SEQUENCE [LARGE SCALE GENOMIC DNA]</scope>
    <source>
        <strain evidence="1">UoL-UT</strain>
    </source>
</reference>
<evidence type="ECO:0000313" key="1">
    <source>
        <dbReference type="EMBL" id="RWS30796.1"/>
    </source>
</evidence>
<comment type="caution">
    <text evidence="1">The sequence shown here is derived from an EMBL/GenBank/DDBJ whole genome shotgun (WGS) entry which is preliminary data.</text>
</comment>